<sequence length="265" mass="29547">MLGGNIASFSPVVSKQRVEILNKHGEKLVGVLHSTGSKNLVILCHGFRSTKEARTLLNLIAALTGEGMSAFHFDFAGNGESDGEFQYGNYHKEVDDLHAIVLFFSEKKYKICAITGHSKGGNVVLLYASTHNDVPLVINLSGRFALKRGIDGHLRKDFIERIKKDGFIDVMDKKGKVEYRVTEESLMDRLNTDMHAACRAIDKDCRVLTIHGSEDKIVPSEDAFEFDKLIPNHKLHIVEGANHGYTQHQEELASLLLDFIKSTQI</sequence>
<reference evidence="2 3" key="1">
    <citation type="journal article" date="2022" name="Nat. Plants">
        <title>Genomes of leafy and leafless Platanthera orchids illuminate the evolution of mycoheterotrophy.</title>
        <authorList>
            <person name="Li M.H."/>
            <person name="Liu K.W."/>
            <person name="Li Z."/>
            <person name="Lu H.C."/>
            <person name="Ye Q.L."/>
            <person name="Zhang D."/>
            <person name="Wang J.Y."/>
            <person name="Li Y.F."/>
            <person name="Zhong Z.M."/>
            <person name="Liu X."/>
            <person name="Yu X."/>
            <person name="Liu D.K."/>
            <person name="Tu X.D."/>
            <person name="Liu B."/>
            <person name="Hao Y."/>
            <person name="Liao X.Y."/>
            <person name="Jiang Y.T."/>
            <person name="Sun W.H."/>
            <person name="Chen J."/>
            <person name="Chen Y.Q."/>
            <person name="Ai Y."/>
            <person name="Zhai J.W."/>
            <person name="Wu S.S."/>
            <person name="Zhou Z."/>
            <person name="Hsiao Y.Y."/>
            <person name="Wu W.L."/>
            <person name="Chen Y.Y."/>
            <person name="Lin Y.F."/>
            <person name="Hsu J.L."/>
            <person name="Li C.Y."/>
            <person name="Wang Z.W."/>
            <person name="Zhao X."/>
            <person name="Zhong W.Y."/>
            <person name="Ma X.K."/>
            <person name="Ma L."/>
            <person name="Huang J."/>
            <person name="Chen G.Z."/>
            <person name="Huang M.Z."/>
            <person name="Huang L."/>
            <person name="Peng D.H."/>
            <person name="Luo Y.B."/>
            <person name="Zou S.Q."/>
            <person name="Chen S.P."/>
            <person name="Lan S."/>
            <person name="Tsai W.C."/>
            <person name="Van de Peer Y."/>
            <person name="Liu Z.J."/>
        </authorList>
    </citation>
    <scope>NUCLEOTIDE SEQUENCE [LARGE SCALE GENOMIC DNA]</scope>
    <source>
        <strain evidence="2">Lor288</strain>
    </source>
</reference>
<accession>A0ABR2MDV3</accession>
<dbReference type="Gene3D" id="3.40.50.1820">
    <property type="entry name" value="alpha/beta hydrolase"/>
    <property type="match status" value="1"/>
</dbReference>
<dbReference type="PANTHER" id="PTHR42886:SF38">
    <property type="entry name" value="ALPHA_BETA-HYDROLASES SUPERFAMILY PROTEIN"/>
    <property type="match status" value="1"/>
</dbReference>
<organism evidence="2 3">
    <name type="scientific">Platanthera guangdongensis</name>
    <dbReference type="NCBI Taxonomy" id="2320717"/>
    <lineage>
        <taxon>Eukaryota</taxon>
        <taxon>Viridiplantae</taxon>
        <taxon>Streptophyta</taxon>
        <taxon>Embryophyta</taxon>
        <taxon>Tracheophyta</taxon>
        <taxon>Spermatophyta</taxon>
        <taxon>Magnoliopsida</taxon>
        <taxon>Liliopsida</taxon>
        <taxon>Asparagales</taxon>
        <taxon>Orchidaceae</taxon>
        <taxon>Orchidoideae</taxon>
        <taxon>Orchideae</taxon>
        <taxon>Orchidinae</taxon>
        <taxon>Platanthera</taxon>
    </lineage>
</organism>
<gene>
    <name evidence="2" type="ORF">KSP40_PGU009902</name>
</gene>
<evidence type="ECO:0000313" key="2">
    <source>
        <dbReference type="EMBL" id="KAK8962308.1"/>
    </source>
</evidence>
<evidence type="ECO:0000313" key="3">
    <source>
        <dbReference type="Proteomes" id="UP001412067"/>
    </source>
</evidence>
<feature type="domain" description="Serine aminopeptidase S33" evidence="1">
    <location>
        <begin position="38"/>
        <end position="141"/>
    </location>
</feature>
<name>A0ABR2MDV3_9ASPA</name>
<dbReference type="Proteomes" id="UP001412067">
    <property type="component" value="Unassembled WGS sequence"/>
</dbReference>
<keyword evidence="3" id="KW-1185">Reference proteome</keyword>
<proteinExistence type="predicted"/>
<dbReference type="InterPro" id="IPR029058">
    <property type="entry name" value="AB_hydrolase_fold"/>
</dbReference>
<dbReference type="Pfam" id="PF12146">
    <property type="entry name" value="Hydrolase_4"/>
    <property type="match status" value="1"/>
</dbReference>
<dbReference type="InterPro" id="IPR022742">
    <property type="entry name" value="Hydrolase_4"/>
</dbReference>
<dbReference type="EMBL" id="JBBWWR010000008">
    <property type="protein sequence ID" value="KAK8962308.1"/>
    <property type="molecule type" value="Genomic_DNA"/>
</dbReference>
<comment type="caution">
    <text evidence="2">The sequence shown here is derived from an EMBL/GenBank/DDBJ whole genome shotgun (WGS) entry which is preliminary data.</text>
</comment>
<evidence type="ECO:0000259" key="1">
    <source>
        <dbReference type="Pfam" id="PF12146"/>
    </source>
</evidence>
<dbReference type="SUPFAM" id="SSF53474">
    <property type="entry name" value="alpha/beta-Hydrolases"/>
    <property type="match status" value="1"/>
</dbReference>
<protein>
    <recommendedName>
        <fullName evidence="1">Serine aminopeptidase S33 domain-containing protein</fullName>
    </recommendedName>
</protein>
<dbReference type="PANTHER" id="PTHR42886">
    <property type="entry name" value="RE40534P-RELATED"/>
    <property type="match status" value="1"/>
</dbReference>